<accession>A0A151ZIT6</accession>
<comment type="caution">
    <text evidence="1">The sequence shown here is derived from an EMBL/GenBank/DDBJ whole genome shotgun (WGS) entry which is preliminary data.</text>
</comment>
<keyword evidence="2" id="KW-1185">Reference proteome</keyword>
<dbReference type="Proteomes" id="UP000076078">
    <property type="component" value="Unassembled WGS sequence"/>
</dbReference>
<organism evidence="1 2">
    <name type="scientific">Tieghemostelium lacteum</name>
    <name type="common">Slime mold</name>
    <name type="synonym">Dictyostelium lacteum</name>
    <dbReference type="NCBI Taxonomy" id="361077"/>
    <lineage>
        <taxon>Eukaryota</taxon>
        <taxon>Amoebozoa</taxon>
        <taxon>Evosea</taxon>
        <taxon>Eumycetozoa</taxon>
        <taxon>Dictyostelia</taxon>
        <taxon>Dictyosteliales</taxon>
        <taxon>Raperosteliaceae</taxon>
        <taxon>Tieghemostelium</taxon>
    </lineage>
</organism>
<dbReference type="AlphaFoldDB" id="A0A151ZIT6"/>
<protein>
    <submittedName>
        <fullName evidence="1">Uncharacterized protein</fullName>
    </submittedName>
</protein>
<name>A0A151ZIT6_TIELA</name>
<sequence length="473" mass="55352">MNNNSYSDDNRLMIDNKLKFKSEYLHLLSSCNKVKIIVEQYDDSLSDSIEQLEQYNLSLKTRNCSKINLTQCFGNVSYTAQEFTEIVNRYNVKKWKTNRHKGVIEKEFLLNSGVSICNSLVRFALQSKTPLVQLEYDCVLRYCPSLESIFILTCDDYSTIEPSPYLSLFTRDLIEHKSLKKFDVYIGRFKGDSYQSLVNLLNNNTVLHHLKCQCQEDPMMDNCKRITNTTLKTIKITRFDVYKMWGVVSGIEEFIYPRPWNGAYKSILKYHKNLTTLDYKIYNYIEGEVIPYGPLCRMIEELPKLKELNLTILLPMEKEEYLPILNAISESKSLTKLILDSVTINFKCEILDRKHSNLSHLVIVMRTQEIPESLQKSLLNNNIITHLSLVFMVSSLDPEHHVLNKILEIPNLKYLNINYDSRKPQFPVFTSDLLKYHIEHHPNPLYADTIHTNNPNDNLWILFKNLIINSKYK</sequence>
<dbReference type="InParanoid" id="A0A151ZIT6"/>
<proteinExistence type="predicted"/>
<evidence type="ECO:0000313" key="2">
    <source>
        <dbReference type="Proteomes" id="UP000076078"/>
    </source>
</evidence>
<dbReference type="SUPFAM" id="SSF52047">
    <property type="entry name" value="RNI-like"/>
    <property type="match status" value="1"/>
</dbReference>
<dbReference type="EMBL" id="LODT01000025">
    <property type="protein sequence ID" value="KYQ93764.1"/>
    <property type="molecule type" value="Genomic_DNA"/>
</dbReference>
<evidence type="ECO:0000313" key="1">
    <source>
        <dbReference type="EMBL" id="KYQ93764.1"/>
    </source>
</evidence>
<gene>
    <name evidence="1" type="ORF">DLAC_05154</name>
</gene>
<reference evidence="1 2" key="1">
    <citation type="submission" date="2015-12" db="EMBL/GenBank/DDBJ databases">
        <title>Dictyostelia acquired genes for synthesis and detection of signals that induce cell-type specialization by lateral gene transfer from prokaryotes.</title>
        <authorList>
            <person name="Gloeckner G."/>
            <person name="Schaap P."/>
        </authorList>
    </citation>
    <scope>NUCLEOTIDE SEQUENCE [LARGE SCALE GENOMIC DNA]</scope>
    <source>
        <strain evidence="1 2">TK</strain>
    </source>
</reference>